<organism evidence="1 2">
    <name type="scientific">Pseudomonas fluorescens</name>
    <dbReference type="NCBI Taxonomy" id="294"/>
    <lineage>
        <taxon>Bacteria</taxon>
        <taxon>Pseudomonadati</taxon>
        <taxon>Pseudomonadota</taxon>
        <taxon>Gammaproteobacteria</taxon>
        <taxon>Pseudomonadales</taxon>
        <taxon>Pseudomonadaceae</taxon>
        <taxon>Pseudomonas</taxon>
    </lineage>
</organism>
<comment type="caution">
    <text evidence="1">The sequence shown here is derived from an EMBL/GenBank/DDBJ whole genome shotgun (WGS) entry which is preliminary data.</text>
</comment>
<accession>A0A423MHV5</accession>
<evidence type="ECO:0000313" key="1">
    <source>
        <dbReference type="EMBL" id="RON83849.1"/>
    </source>
</evidence>
<proteinExistence type="predicted"/>
<dbReference type="Proteomes" id="UP000285378">
    <property type="component" value="Unassembled WGS sequence"/>
</dbReference>
<evidence type="ECO:0000313" key="2">
    <source>
        <dbReference type="Proteomes" id="UP000285378"/>
    </source>
</evidence>
<dbReference type="EMBL" id="MOBX01000004">
    <property type="protein sequence ID" value="RON83849.1"/>
    <property type="molecule type" value="Genomic_DNA"/>
</dbReference>
<name>A0A423MHV5_PSEFL</name>
<gene>
    <name evidence="1" type="ORF">BK670_07170</name>
</gene>
<dbReference type="AlphaFoldDB" id="A0A423MHV5"/>
<reference evidence="1 2" key="1">
    <citation type="submission" date="2016-10" db="EMBL/GenBank/DDBJ databases">
        <title>Comparative genome analysis of multiple Pseudomonas spp. focuses on biocontrol and plant growth promoting traits.</title>
        <authorList>
            <person name="Tao X.-Y."/>
            <person name="Taylor C.G."/>
        </authorList>
    </citation>
    <scope>NUCLEOTIDE SEQUENCE [LARGE SCALE GENOMIC DNA]</scope>
    <source>
        <strain evidence="1 2">28B5</strain>
    </source>
</reference>
<sequence length="194" mass="21606">MRTGSWSTRSKVLESDGQLRPAKWNLRIEDGYEFVRYKTGAASSIQCEQSEGYGEAVKVVDQPLTGLAVDNSEGVQAICVIGKRYGQPDWPSLNYATVQLRQIDNTAPVQVPKILTFDIGTEWQVGTSVRLNENIKSYFKYGVLDATDCHSQSDYSLFTHEMTLPKTHNVRYCTFATDEAGNPSPIVGADLFIK</sequence>
<protein>
    <submittedName>
        <fullName evidence="1">Uncharacterized protein</fullName>
    </submittedName>
</protein>